<evidence type="ECO:0000256" key="1">
    <source>
        <dbReference type="SAM" id="Phobius"/>
    </source>
</evidence>
<evidence type="ECO:0000313" key="2">
    <source>
        <dbReference type="EMBL" id="KIO18503.1"/>
    </source>
</evidence>
<evidence type="ECO:0000313" key="3">
    <source>
        <dbReference type="Proteomes" id="UP000054248"/>
    </source>
</evidence>
<feature type="transmembrane region" description="Helical" evidence="1">
    <location>
        <begin position="41"/>
        <end position="61"/>
    </location>
</feature>
<sequence>MIIRPQASRRPSVWAGYPLVPSIAHHSMHASRYHILHTSSIHAAHISFCITLLFTLFHSFVRNLSTSNPFFMLLRWFFPTVVHRVSNVLHVTNGRVCDQEQCWTVTC</sequence>
<keyword evidence="1" id="KW-0812">Transmembrane</keyword>
<name>A0A0C3KAQ6_9AGAM</name>
<dbReference type="Proteomes" id="UP000054248">
    <property type="component" value="Unassembled WGS sequence"/>
</dbReference>
<accession>A0A0C3KAQ6</accession>
<reference evidence="3" key="2">
    <citation type="submission" date="2015-01" db="EMBL/GenBank/DDBJ databases">
        <title>Evolutionary Origins and Diversification of the Mycorrhizal Mutualists.</title>
        <authorList>
            <consortium name="DOE Joint Genome Institute"/>
            <consortium name="Mycorrhizal Genomics Consortium"/>
            <person name="Kohler A."/>
            <person name="Kuo A."/>
            <person name="Nagy L.G."/>
            <person name="Floudas D."/>
            <person name="Copeland A."/>
            <person name="Barry K.W."/>
            <person name="Cichocki N."/>
            <person name="Veneault-Fourrey C."/>
            <person name="LaButti K."/>
            <person name="Lindquist E.A."/>
            <person name="Lipzen A."/>
            <person name="Lundell T."/>
            <person name="Morin E."/>
            <person name="Murat C."/>
            <person name="Riley R."/>
            <person name="Ohm R."/>
            <person name="Sun H."/>
            <person name="Tunlid A."/>
            <person name="Henrissat B."/>
            <person name="Grigoriev I.V."/>
            <person name="Hibbett D.S."/>
            <person name="Martin F."/>
        </authorList>
    </citation>
    <scope>NUCLEOTIDE SEQUENCE [LARGE SCALE GENOMIC DNA]</scope>
    <source>
        <strain evidence="3">MUT 4182</strain>
    </source>
</reference>
<keyword evidence="1" id="KW-1133">Transmembrane helix</keyword>
<proteinExistence type="predicted"/>
<protein>
    <submittedName>
        <fullName evidence="2">Uncharacterized protein</fullName>
    </submittedName>
</protein>
<dbReference type="EMBL" id="KN823281">
    <property type="protein sequence ID" value="KIO18503.1"/>
    <property type="molecule type" value="Genomic_DNA"/>
</dbReference>
<organism evidence="2 3">
    <name type="scientific">Tulasnella calospora MUT 4182</name>
    <dbReference type="NCBI Taxonomy" id="1051891"/>
    <lineage>
        <taxon>Eukaryota</taxon>
        <taxon>Fungi</taxon>
        <taxon>Dikarya</taxon>
        <taxon>Basidiomycota</taxon>
        <taxon>Agaricomycotina</taxon>
        <taxon>Agaricomycetes</taxon>
        <taxon>Cantharellales</taxon>
        <taxon>Tulasnellaceae</taxon>
        <taxon>Tulasnella</taxon>
    </lineage>
</organism>
<keyword evidence="1" id="KW-0472">Membrane</keyword>
<dbReference type="HOGENOM" id="CLU_2211907_0_0_1"/>
<dbReference type="AlphaFoldDB" id="A0A0C3KAQ6"/>
<reference evidence="2 3" key="1">
    <citation type="submission" date="2014-04" db="EMBL/GenBank/DDBJ databases">
        <authorList>
            <consortium name="DOE Joint Genome Institute"/>
            <person name="Kuo A."/>
            <person name="Girlanda M."/>
            <person name="Perotto S."/>
            <person name="Kohler A."/>
            <person name="Nagy L.G."/>
            <person name="Floudas D."/>
            <person name="Copeland A."/>
            <person name="Barry K.W."/>
            <person name="Cichocki N."/>
            <person name="Veneault-Fourrey C."/>
            <person name="LaButti K."/>
            <person name="Lindquist E.A."/>
            <person name="Lipzen A."/>
            <person name="Lundell T."/>
            <person name="Morin E."/>
            <person name="Murat C."/>
            <person name="Sun H."/>
            <person name="Tunlid A."/>
            <person name="Henrissat B."/>
            <person name="Grigoriev I.V."/>
            <person name="Hibbett D.S."/>
            <person name="Martin F."/>
            <person name="Nordberg H.P."/>
            <person name="Cantor M.N."/>
            <person name="Hua S.X."/>
        </authorList>
    </citation>
    <scope>NUCLEOTIDE SEQUENCE [LARGE SCALE GENOMIC DNA]</scope>
    <source>
        <strain evidence="2 3">MUT 4182</strain>
    </source>
</reference>
<keyword evidence="3" id="KW-1185">Reference proteome</keyword>
<gene>
    <name evidence="2" type="ORF">M407DRAFT_158776</name>
</gene>